<organism evidence="7 8">
    <name type="scientific">Plectus sambesii</name>
    <dbReference type="NCBI Taxonomy" id="2011161"/>
    <lineage>
        <taxon>Eukaryota</taxon>
        <taxon>Metazoa</taxon>
        <taxon>Ecdysozoa</taxon>
        <taxon>Nematoda</taxon>
        <taxon>Chromadorea</taxon>
        <taxon>Plectida</taxon>
        <taxon>Plectina</taxon>
        <taxon>Plectoidea</taxon>
        <taxon>Plectidae</taxon>
        <taxon>Plectus</taxon>
    </lineage>
</organism>
<evidence type="ECO:0000256" key="5">
    <source>
        <dbReference type="SAM" id="Phobius"/>
    </source>
</evidence>
<keyword evidence="3 5" id="KW-1133">Transmembrane helix</keyword>
<evidence type="ECO:0000313" key="8">
    <source>
        <dbReference type="WBParaSite" id="PSAMB.scaffold1282size33417.g12161.t1"/>
    </source>
</evidence>
<dbReference type="InterPro" id="IPR003663">
    <property type="entry name" value="Sugar/inositol_transpt"/>
</dbReference>
<feature type="transmembrane region" description="Helical" evidence="5">
    <location>
        <begin position="334"/>
        <end position="356"/>
    </location>
</feature>
<keyword evidence="7" id="KW-1185">Reference proteome</keyword>
<comment type="subcellular location">
    <subcellularLocation>
        <location evidence="1">Membrane</location>
        <topology evidence="1">Multi-pass membrane protein</topology>
    </subcellularLocation>
</comment>
<dbReference type="WBParaSite" id="PSAMB.scaffold1282size33417.g12161.t1">
    <property type="protein sequence ID" value="PSAMB.scaffold1282size33417.g12161.t1"/>
    <property type="gene ID" value="PSAMB.scaffold1282size33417.g12161"/>
</dbReference>
<dbReference type="InterPro" id="IPR005828">
    <property type="entry name" value="MFS_sugar_transport-like"/>
</dbReference>
<dbReference type="GO" id="GO:0016020">
    <property type="term" value="C:membrane"/>
    <property type="evidence" value="ECO:0007669"/>
    <property type="project" value="UniProtKB-SubCell"/>
</dbReference>
<evidence type="ECO:0000313" key="7">
    <source>
        <dbReference type="Proteomes" id="UP000887566"/>
    </source>
</evidence>
<feature type="transmembrane region" description="Helical" evidence="5">
    <location>
        <begin position="186"/>
        <end position="205"/>
    </location>
</feature>
<evidence type="ECO:0000259" key="6">
    <source>
        <dbReference type="PROSITE" id="PS50850"/>
    </source>
</evidence>
<sequence>MEVPSARLFVTGAVVTLGGSFHFGYSLSLINPTVEIFENFLNRSMHDHYGWRLNNIASRFLWSTIAGFLLLGAAVGAVIIMPAIIDKYGRKMGLIISSIVLAISFPISGLSKLPDYIEMFAAGRLLCGIGVGMAMGCQAVYLTEISPVKYRGFVGMMIGCAVEIGFTCGNFFGLPYLLGTEDRWPYMLYVELIPTFILLVFLITAKETPNFLLIKSNTKAALESLIYYHGAETDTATTMKMIEEDVHMQESQLSIWQVWRERPVRNAAILSMLINVAVSFSGIMAISYFGVFLLETIGFDNNTASLANAGAGAFSILSSVAGTFLVEKTGRKKLVMFSMIGLTVLDTLMMVLVIVFDATKATILGYFFIVFLASFLFVFGCGIGCIAWFLGSELAPQHARSSVQSLGISAQYIGSFISPVIYFPLESLVGPYSFLLFIIPLILITIYFYFYLPETKNREIRDIMADLGGTEKQFSAAAVRPVEL</sequence>
<dbReference type="Gene3D" id="1.20.1250.20">
    <property type="entry name" value="MFS general substrate transporter like domains"/>
    <property type="match status" value="1"/>
</dbReference>
<dbReference type="PROSITE" id="PS00217">
    <property type="entry name" value="SUGAR_TRANSPORT_2"/>
    <property type="match status" value="1"/>
</dbReference>
<dbReference type="PROSITE" id="PS50850">
    <property type="entry name" value="MFS"/>
    <property type="match status" value="1"/>
</dbReference>
<evidence type="ECO:0000256" key="1">
    <source>
        <dbReference type="ARBA" id="ARBA00004141"/>
    </source>
</evidence>
<dbReference type="InterPro" id="IPR020846">
    <property type="entry name" value="MFS_dom"/>
</dbReference>
<feature type="transmembrane region" description="Helical" evidence="5">
    <location>
        <begin position="121"/>
        <end position="141"/>
    </location>
</feature>
<feature type="transmembrane region" description="Helical" evidence="5">
    <location>
        <begin position="92"/>
        <end position="109"/>
    </location>
</feature>
<proteinExistence type="predicted"/>
<accession>A0A914UV60</accession>
<dbReference type="PANTHER" id="PTHR23503">
    <property type="entry name" value="SOLUTE CARRIER FAMILY 2"/>
    <property type="match status" value="1"/>
</dbReference>
<dbReference type="InterPro" id="IPR005829">
    <property type="entry name" value="Sugar_transporter_CS"/>
</dbReference>
<reference evidence="8" key="1">
    <citation type="submission" date="2022-11" db="UniProtKB">
        <authorList>
            <consortium name="WormBaseParasite"/>
        </authorList>
    </citation>
    <scope>IDENTIFICATION</scope>
</reference>
<dbReference type="GO" id="GO:0015149">
    <property type="term" value="F:hexose transmembrane transporter activity"/>
    <property type="evidence" value="ECO:0007669"/>
    <property type="project" value="TreeGrafter"/>
</dbReference>
<feature type="transmembrane region" description="Helical" evidence="5">
    <location>
        <begin position="403"/>
        <end position="425"/>
    </location>
</feature>
<keyword evidence="2 5" id="KW-0812">Transmembrane</keyword>
<evidence type="ECO:0000256" key="4">
    <source>
        <dbReference type="ARBA" id="ARBA00023136"/>
    </source>
</evidence>
<dbReference type="AlphaFoldDB" id="A0A914UV60"/>
<evidence type="ECO:0000256" key="2">
    <source>
        <dbReference type="ARBA" id="ARBA00022692"/>
    </source>
</evidence>
<protein>
    <submittedName>
        <fullName evidence="8">Major facilitator superfamily (MFS) profile domain-containing protein</fullName>
    </submittedName>
</protein>
<feature type="transmembrane region" description="Helical" evidence="5">
    <location>
        <begin position="306"/>
        <end position="327"/>
    </location>
</feature>
<feature type="transmembrane region" description="Helical" evidence="5">
    <location>
        <begin position="362"/>
        <end position="391"/>
    </location>
</feature>
<dbReference type="Proteomes" id="UP000887566">
    <property type="component" value="Unplaced"/>
</dbReference>
<feature type="transmembrane region" description="Helical" evidence="5">
    <location>
        <begin position="267"/>
        <end position="294"/>
    </location>
</feature>
<keyword evidence="4 5" id="KW-0472">Membrane</keyword>
<feature type="transmembrane region" description="Helical" evidence="5">
    <location>
        <begin position="153"/>
        <end position="174"/>
    </location>
</feature>
<dbReference type="PRINTS" id="PR00171">
    <property type="entry name" value="SUGRTRNSPORT"/>
</dbReference>
<feature type="transmembrane region" description="Helical" evidence="5">
    <location>
        <begin position="60"/>
        <end position="85"/>
    </location>
</feature>
<name>A0A914UV60_9BILA</name>
<dbReference type="InterPro" id="IPR045263">
    <property type="entry name" value="GLUT"/>
</dbReference>
<dbReference type="SUPFAM" id="SSF103473">
    <property type="entry name" value="MFS general substrate transporter"/>
    <property type="match status" value="1"/>
</dbReference>
<feature type="transmembrane region" description="Helical" evidence="5">
    <location>
        <begin position="431"/>
        <end position="452"/>
    </location>
</feature>
<dbReference type="InterPro" id="IPR036259">
    <property type="entry name" value="MFS_trans_sf"/>
</dbReference>
<dbReference type="Pfam" id="PF00083">
    <property type="entry name" value="Sugar_tr"/>
    <property type="match status" value="1"/>
</dbReference>
<feature type="domain" description="Major facilitator superfamily (MFS) profile" evidence="6">
    <location>
        <begin position="12"/>
        <end position="456"/>
    </location>
</feature>
<evidence type="ECO:0000256" key="3">
    <source>
        <dbReference type="ARBA" id="ARBA00022989"/>
    </source>
</evidence>
<dbReference type="PANTHER" id="PTHR23503:SF106">
    <property type="entry name" value="MAJOR FACILITATOR SUPERFAMILY (MFS) PROFILE DOMAIN-CONTAINING PROTEIN"/>
    <property type="match status" value="1"/>
</dbReference>